<feature type="compositionally biased region" description="Low complexity" evidence="1">
    <location>
        <begin position="47"/>
        <end position="87"/>
    </location>
</feature>
<protein>
    <submittedName>
        <fullName evidence="2">Uncharacterized protein</fullName>
    </submittedName>
</protein>
<keyword evidence="3" id="KW-1185">Reference proteome</keyword>
<gene>
    <name evidence="2" type="ORF">PCOR1329_LOCUS81464</name>
</gene>
<accession>A0ABN9Y0I8</accession>
<feature type="non-terminal residue" evidence="2">
    <location>
        <position position="1"/>
    </location>
</feature>
<sequence>GCRSARASVGRPAPSWTAWRGRPSRSWRSGALSDSPQRARRGGGGAPPAALGSPGGAVAAAAAAPRSAAAAGAAAAPPQPGAVRARGSAVEKEATARRKLELIADMTRRLQDILKRVSDKSLPDETKEKYQALAQSIQAQMAALNRPAARA</sequence>
<organism evidence="2 3">
    <name type="scientific">Prorocentrum cordatum</name>
    <dbReference type="NCBI Taxonomy" id="2364126"/>
    <lineage>
        <taxon>Eukaryota</taxon>
        <taxon>Sar</taxon>
        <taxon>Alveolata</taxon>
        <taxon>Dinophyceae</taxon>
        <taxon>Prorocentrales</taxon>
        <taxon>Prorocentraceae</taxon>
        <taxon>Prorocentrum</taxon>
    </lineage>
</organism>
<feature type="region of interest" description="Disordered" evidence="1">
    <location>
        <begin position="1"/>
        <end position="91"/>
    </location>
</feature>
<name>A0ABN9Y0I8_9DINO</name>
<evidence type="ECO:0000313" key="3">
    <source>
        <dbReference type="Proteomes" id="UP001189429"/>
    </source>
</evidence>
<dbReference type="Proteomes" id="UP001189429">
    <property type="component" value="Unassembled WGS sequence"/>
</dbReference>
<evidence type="ECO:0000313" key="2">
    <source>
        <dbReference type="EMBL" id="CAK0905939.1"/>
    </source>
</evidence>
<feature type="compositionally biased region" description="Low complexity" evidence="1">
    <location>
        <begin position="19"/>
        <end position="30"/>
    </location>
</feature>
<evidence type="ECO:0000256" key="1">
    <source>
        <dbReference type="SAM" id="MobiDB-lite"/>
    </source>
</evidence>
<dbReference type="EMBL" id="CAUYUJ010021622">
    <property type="protein sequence ID" value="CAK0905939.1"/>
    <property type="molecule type" value="Genomic_DNA"/>
</dbReference>
<reference evidence="2" key="1">
    <citation type="submission" date="2023-10" db="EMBL/GenBank/DDBJ databases">
        <authorList>
            <person name="Chen Y."/>
            <person name="Shah S."/>
            <person name="Dougan E. K."/>
            <person name="Thang M."/>
            <person name="Chan C."/>
        </authorList>
    </citation>
    <scope>NUCLEOTIDE SEQUENCE [LARGE SCALE GENOMIC DNA]</scope>
</reference>
<proteinExistence type="predicted"/>
<comment type="caution">
    <text evidence="2">The sequence shown here is derived from an EMBL/GenBank/DDBJ whole genome shotgun (WGS) entry which is preliminary data.</text>
</comment>